<dbReference type="Pfam" id="PF00082">
    <property type="entry name" value="Peptidase_S8"/>
    <property type="match status" value="1"/>
</dbReference>
<feature type="domain" description="Subtilisin-like protease fibronectin type-III" evidence="15">
    <location>
        <begin position="675"/>
        <end position="771"/>
    </location>
</feature>
<keyword evidence="8 10" id="KW-0378">Hydrolase</keyword>
<feature type="signal peptide" evidence="11">
    <location>
        <begin position="1"/>
        <end position="32"/>
    </location>
</feature>
<reference evidence="16 17" key="1">
    <citation type="journal article" date="2021" name="Hortic Res">
        <title>The domestication of Cucurbita argyrosperma as revealed by the genome of its wild relative.</title>
        <authorList>
            <person name="Barrera-Redondo J."/>
            <person name="Sanchez-de la Vega G."/>
            <person name="Aguirre-Liguori J.A."/>
            <person name="Castellanos-Morales G."/>
            <person name="Gutierrez-Guerrero Y.T."/>
            <person name="Aguirre-Dugua X."/>
            <person name="Aguirre-Planter E."/>
            <person name="Tenaillon M.I."/>
            <person name="Lira-Saade R."/>
            <person name="Eguiarte L.E."/>
        </authorList>
    </citation>
    <scope>NUCLEOTIDE SEQUENCE [LARGE SCALE GENOMIC DNA]</scope>
    <source>
        <strain evidence="16">JBR-2021</strain>
    </source>
</reference>
<feature type="active site" description="Charge relay system" evidence="10">
    <location>
        <position position="567"/>
    </location>
</feature>
<dbReference type="Pfam" id="PF05922">
    <property type="entry name" value="Inhibitor_I9"/>
    <property type="match status" value="1"/>
</dbReference>
<keyword evidence="9 10" id="KW-0720">Serine protease</keyword>
<evidence type="ECO:0000256" key="1">
    <source>
        <dbReference type="ARBA" id="ARBA00002076"/>
    </source>
</evidence>
<dbReference type="GO" id="GO:0048046">
    <property type="term" value="C:apoplast"/>
    <property type="evidence" value="ECO:0007669"/>
    <property type="project" value="UniProtKB-SubCell"/>
</dbReference>
<dbReference type="Pfam" id="PF17766">
    <property type="entry name" value="fn3_6"/>
    <property type="match status" value="1"/>
</dbReference>
<evidence type="ECO:0000256" key="11">
    <source>
        <dbReference type="SAM" id="SignalP"/>
    </source>
</evidence>
<dbReference type="InterPro" id="IPR000209">
    <property type="entry name" value="Peptidase_S8/S53_dom"/>
</dbReference>
<dbReference type="FunFam" id="2.60.40.2310:FF:000001">
    <property type="entry name" value="Subtilisin-like protease SBT1.5"/>
    <property type="match status" value="1"/>
</dbReference>
<feature type="chain" id="PRO_5043518221" evidence="11">
    <location>
        <begin position="33"/>
        <end position="777"/>
    </location>
</feature>
<dbReference type="PROSITE" id="PS51892">
    <property type="entry name" value="SUBTILASE"/>
    <property type="match status" value="1"/>
</dbReference>
<evidence type="ECO:0000313" key="17">
    <source>
        <dbReference type="Proteomes" id="UP000685013"/>
    </source>
</evidence>
<name>A0AAV6NFU9_9ROSI</name>
<dbReference type="EMBL" id="JAGKQH010000006">
    <property type="protein sequence ID" value="KAG6596778.1"/>
    <property type="molecule type" value="Genomic_DNA"/>
</dbReference>
<evidence type="ECO:0000256" key="10">
    <source>
        <dbReference type="PROSITE-ProRule" id="PRU01240"/>
    </source>
</evidence>
<dbReference type="Pfam" id="PF02225">
    <property type="entry name" value="PA"/>
    <property type="match status" value="1"/>
</dbReference>
<keyword evidence="7 11" id="KW-0732">Signal</keyword>
<comment type="similarity">
    <text evidence="3 10">Belongs to the peptidase S8 family.</text>
</comment>
<keyword evidence="5" id="KW-0964">Secreted</keyword>
<proteinExistence type="inferred from homology"/>
<accession>A0AAV6NFU9</accession>
<dbReference type="GO" id="GO:0009609">
    <property type="term" value="P:response to symbiotic bacterium"/>
    <property type="evidence" value="ECO:0007669"/>
    <property type="project" value="UniProtKB-ARBA"/>
</dbReference>
<feature type="domain" description="Inhibitor I9" evidence="14">
    <location>
        <begin position="40"/>
        <end position="124"/>
    </location>
</feature>
<dbReference type="Proteomes" id="UP000685013">
    <property type="component" value="Chromosome 6"/>
</dbReference>
<dbReference type="PANTHER" id="PTHR10795">
    <property type="entry name" value="PROPROTEIN CONVERTASE SUBTILISIN/KEXIN"/>
    <property type="match status" value="1"/>
</dbReference>
<evidence type="ECO:0000256" key="9">
    <source>
        <dbReference type="ARBA" id="ARBA00022825"/>
    </source>
</evidence>
<dbReference type="InterPro" id="IPR045051">
    <property type="entry name" value="SBT"/>
</dbReference>
<keyword evidence="17" id="KW-1185">Reference proteome</keyword>
<dbReference type="GO" id="GO:0004252">
    <property type="term" value="F:serine-type endopeptidase activity"/>
    <property type="evidence" value="ECO:0007669"/>
    <property type="project" value="UniProtKB-UniRule"/>
</dbReference>
<evidence type="ECO:0000259" key="14">
    <source>
        <dbReference type="Pfam" id="PF05922"/>
    </source>
</evidence>
<comment type="function">
    <text evidence="1">Required for arbuscular mycorrhiza (AM) development during AM symbiosis with AM fungi (e.g. Glomeromycota intraradices).</text>
</comment>
<evidence type="ECO:0000259" key="15">
    <source>
        <dbReference type="Pfam" id="PF17766"/>
    </source>
</evidence>
<feature type="active site" description="Charge relay system" evidence="10">
    <location>
        <position position="230"/>
    </location>
</feature>
<evidence type="ECO:0000259" key="12">
    <source>
        <dbReference type="Pfam" id="PF00082"/>
    </source>
</evidence>
<gene>
    <name evidence="16" type="primary">AIR3</name>
    <name evidence="16" type="ORF">SDJN03_09958</name>
</gene>
<dbReference type="InterPro" id="IPR034197">
    <property type="entry name" value="Peptidases_S8_3"/>
</dbReference>
<keyword evidence="4" id="KW-0052">Apoplast</keyword>
<dbReference type="InterPro" id="IPR023828">
    <property type="entry name" value="Peptidase_S8_Ser-AS"/>
</dbReference>
<evidence type="ECO:0000256" key="3">
    <source>
        <dbReference type="ARBA" id="ARBA00011073"/>
    </source>
</evidence>
<keyword evidence="6 10" id="KW-0645">Protease</keyword>
<dbReference type="FunFam" id="3.30.70.80:FF:000002">
    <property type="entry name" value="Subtilisin-like protease SBT5.3"/>
    <property type="match status" value="1"/>
</dbReference>
<feature type="domain" description="PA" evidence="13">
    <location>
        <begin position="410"/>
        <end position="482"/>
    </location>
</feature>
<comment type="subcellular location">
    <subcellularLocation>
        <location evidence="2">Secreted</location>
        <location evidence="2">Extracellular space</location>
        <location evidence="2">Apoplast</location>
    </subcellularLocation>
</comment>
<evidence type="ECO:0000313" key="16">
    <source>
        <dbReference type="EMBL" id="KAG6596778.1"/>
    </source>
</evidence>
<dbReference type="CDD" id="cd02120">
    <property type="entry name" value="PA_subtilisin_like"/>
    <property type="match status" value="1"/>
</dbReference>
<evidence type="ECO:0000256" key="4">
    <source>
        <dbReference type="ARBA" id="ARBA00022523"/>
    </source>
</evidence>
<feature type="active site" description="Charge relay system" evidence="10">
    <location>
        <position position="162"/>
    </location>
</feature>
<sequence>MFIAKAMEASNLIPSILLFFFLFSLLQTSTIATIASKKPYIVYLESQLGYADSKHCSIQQAQVFHYNLLGSLLGSQEAAKESILYSYTRSFNGFAAILNEKEAADLARSPQVISVLENRGRKLHTTNSWRFLGVEDDDEGIPSNSIWNAAQFGRDMIIANIDTGVWPESKSFSDKGYGPVPSKWQGTCPDDPGFRCNRKLIGGRYFYKGYKFAGGVLNATFDSIRDHNGHGTHTLSTAAGNFVPGANIFGHGKGTAKGGAPKARVAAYKACWPLIPKGECFDADVLAAFEAAINDGVDVISASLGGGDQEFFRDPVAIAAFHAAQQGIIVVFSAGNDGPQPETVGNVAPWEITVAASTTGRNFVSNVVLGNNKILKGSSLSSVSALPQFYPLIDSVDAKFSNVNEFQAKFCGKGTLNPKKVQGKILICTAGKITGVEKGYNAAEAGAVGMILATNIDNLDEIKPDLYFLPASGITYSDGELLDDYINSTSTPVAQIMNVRTEVELNPSPVVAAFSSRGPNPFEKAILKPDITAPGFTILASYPTTIAPTRSGFDQRRTPFNVFSGTSMACPHISAIAALLKSIHPEWSPAAIKSALMTTAKTSDNDNDNLLLNATPFALGAGHVRPNDAMDPGLVYDITADEYLNFLCARGYTAIQLRRFSKQPFVCEKSFKAIDLNYPSISIPNLNVNAPVTINRRVKNVGYPGTYVARVEVPEGVAASVEPSTLQFSSVGEEKAFRVVVQNTGELKHEGYVFGKLIWSDGKHSVGSPISMNLRSD</sequence>
<evidence type="ECO:0000259" key="13">
    <source>
        <dbReference type="Pfam" id="PF02225"/>
    </source>
</evidence>
<evidence type="ECO:0000256" key="5">
    <source>
        <dbReference type="ARBA" id="ARBA00022525"/>
    </source>
</evidence>
<dbReference type="FunFam" id="3.40.50.200:FF:000006">
    <property type="entry name" value="Subtilisin-like protease SBT1.5"/>
    <property type="match status" value="1"/>
</dbReference>
<dbReference type="GO" id="GO:0009610">
    <property type="term" value="P:response to symbiotic fungus"/>
    <property type="evidence" value="ECO:0007669"/>
    <property type="project" value="UniProtKB-ARBA"/>
</dbReference>
<dbReference type="CDD" id="cd04852">
    <property type="entry name" value="Peptidases_S8_3"/>
    <property type="match status" value="1"/>
</dbReference>
<feature type="non-terminal residue" evidence="16">
    <location>
        <position position="1"/>
    </location>
</feature>
<evidence type="ECO:0000256" key="6">
    <source>
        <dbReference type="ARBA" id="ARBA00022670"/>
    </source>
</evidence>
<protein>
    <submittedName>
        <fullName evidence="16">Subtilisin-like protease 5.3</fullName>
    </submittedName>
</protein>
<evidence type="ECO:0000256" key="2">
    <source>
        <dbReference type="ARBA" id="ARBA00004271"/>
    </source>
</evidence>
<evidence type="ECO:0000256" key="8">
    <source>
        <dbReference type="ARBA" id="ARBA00022801"/>
    </source>
</evidence>
<dbReference type="PROSITE" id="PS00138">
    <property type="entry name" value="SUBTILASE_SER"/>
    <property type="match status" value="1"/>
</dbReference>
<dbReference type="InterPro" id="IPR003137">
    <property type="entry name" value="PA_domain"/>
</dbReference>
<evidence type="ECO:0000256" key="7">
    <source>
        <dbReference type="ARBA" id="ARBA00022729"/>
    </source>
</evidence>
<dbReference type="GO" id="GO:0006508">
    <property type="term" value="P:proteolysis"/>
    <property type="evidence" value="ECO:0007669"/>
    <property type="project" value="UniProtKB-KW"/>
</dbReference>
<organism evidence="16 17">
    <name type="scientific">Cucurbita argyrosperma subsp. sororia</name>
    <dbReference type="NCBI Taxonomy" id="37648"/>
    <lineage>
        <taxon>Eukaryota</taxon>
        <taxon>Viridiplantae</taxon>
        <taxon>Streptophyta</taxon>
        <taxon>Embryophyta</taxon>
        <taxon>Tracheophyta</taxon>
        <taxon>Spermatophyta</taxon>
        <taxon>Magnoliopsida</taxon>
        <taxon>eudicotyledons</taxon>
        <taxon>Gunneridae</taxon>
        <taxon>Pentapetalae</taxon>
        <taxon>rosids</taxon>
        <taxon>fabids</taxon>
        <taxon>Cucurbitales</taxon>
        <taxon>Cucurbitaceae</taxon>
        <taxon>Cucurbiteae</taxon>
        <taxon>Cucurbita</taxon>
    </lineage>
</organism>
<feature type="domain" description="Peptidase S8/S53" evidence="12">
    <location>
        <begin position="153"/>
        <end position="608"/>
    </location>
</feature>
<comment type="caution">
    <text evidence="16">The sequence shown here is derived from an EMBL/GenBank/DDBJ whole genome shotgun (WGS) entry which is preliminary data.</text>
</comment>
<dbReference type="InterPro" id="IPR010259">
    <property type="entry name" value="S8pro/Inhibitor_I9"/>
</dbReference>
<dbReference type="FunFam" id="3.50.30.30:FF:000005">
    <property type="entry name" value="subtilisin-like protease SBT1.5"/>
    <property type="match status" value="1"/>
</dbReference>
<dbReference type="AlphaFoldDB" id="A0AAV6NFU9"/>
<dbReference type="InterPro" id="IPR041469">
    <property type="entry name" value="Subtilisin-like_FN3"/>
</dbReference>